<dbReference type="InterPro" id="IPR025975">
    <property type="entry name" value="Polysacc_lyase"/>
</dbReference>
<gene>
    <name evidence="1" type="ORF">SAE01_34830</name>
</gene>
<keyword evidence="2" id="KW-1185">Reference proteome</keyword>
<reference evidence="1 2" key="1">
    <citation type="submission" date="2019-07" db="EMBL/GenBank/DDBJ databases">
        <title>Whole genome shotgun sequence of Segetibacter aerophilus NBRC 106135.</title>
        <authorList>
            <person name="Hosoyama A."/>
            <person name="Uohara A."/>
            <person name="Ohji S."/>
            <person name="Ichikawa N."/>
        </authorList>
    </citation>
    <scope>NUCLEOTIDE SEQUENCE [LARGE SCALE GENOMIC DNA]</scope>
    <source>
        <strain evidence="1 2">NBRC 106135</strain>
    </source>
</reference>
<proteinExistence type="predicted"/>
<evidence type="ECO:0000313" key="2">
    <source>
        <dbReference type="Proteomes" id="UP000321513"/>
    </source>
</evidence>
<protein>
    <recommendedName>
        <fullName evidence="3">Polysaccharide lyase</fullName>
    </recommendedName>
</protein>
<dbReference type="AlphaFoldDB" id="A0A512BGN5"/>
<dbReference type="Proteomes" id="UP000321513">
    <property type="component" value="Unassembled WGS sequence"/>
</dbReference>
<accession>A0A512BGN5</accession>
<sequence>MKSNVYLSIIASALLLTTSFLEYDSTILKESHNYNVSGDEKEIVFAETFEGVHPFSTAVGIENCGLDYAMQFVSSPVFNGSKAVRFEIKKDQPLVGSSQKVRSEVAIVRASREMWYSYAVYFPSKGMEFDTKRECITQWYEDGSDETSIRNEKNKAFLEVCPPLGSTTLTKYDLFGTSITSNLGASTASLTSFVNIPKDSWHQFVFHFIHSKGSDGLIEVWRDGLKIHNIIGRNMHLKYPKWKLGLYKASFLHKSSLSNSRVIYFDDIKVGNTDANLSSMMSSN</sequence>
<name>A0A512BGN5_9BACT</name>
<dbReference type="RefSeq" id="WP_147205102.1">
    <property type="nucleotide sequence ID" value="NZ_BJYT01000015.1"/>
</dbReference>
<dbReference type="Pfam" id="PF14099">
    <property type="entry name" value="Polysacc_lyase"/>
    <property type="match status" value="1"/>
</dbReference>
<evidence type="ECO:0000313" key="1">
    <source>
        <dbReference type="EMBL" id="GEO10987.1"/>
    </source>
</evidence>
<dbReference type="Gene3D" id="2.60.120.200">
    <property type="match status" value="1"/>
</dbReference>
<comment type="caution">
    <text evidence="1">The sequence shown here is derived from an EMBL/GenBank/DDBJ whole genome shotgun (WGS) entry which is preliminary data.</text>
</comment>
<dbReference type="OrthoDB" id="652886at2"/>
<dbReference type="EMBL" id="BJYT01000015">
    <property type="protein sequence ID" value="GEO10987.1"/>
    <property type="molecule type" value="Genomic_DNA"/>
</dbReference>
<evidence type="ECO:0008006" key="3">
    <source>
        <dbReference type="Google" id="ProtNLM"/>
    </source>
</evidence>
<organism evidence="1 2">
    <name type="scientific">Segetibacter aerophilus</name>
    <dbReference type="NCBI Taxonomy" id="670293"/>
    <lineage>
        <taxon>Bacteria</taxon>
        <taxon>Pseudomonadati</taxon>
        <taxon>Bacteroidota</taxon>
        <taxon>Chitinophagia</taxon>
        <taxon>Chitinophagales</taxon>
        <taxon>Chitinophagaceae</taxon>
        <taxon>Segetibacter</taxon>
    </lineage>
</organism>